<reference evidence="2 3" key="1">
    <citation type="submission" date="2024-07" db="EMBL/GenBank/DDBJ databases">
        <title>Molecular mechanisms and environmental adaptations of flagellar loss and biofilm growth of Rhodanobacter under environmental stress.</title>
        <authorList>
            <person name="Chen M."/>
        </authorList>
    </citation>
    <scope>NUCLEOTIDE SEQUENCE [LARGE SCALE GENOMIC DNA]</scope>
    <source>
        <strain evidence="2 3">RS22</strain>
    </source>
</reference>
<evidence type="ECO:0000313" key="2">
    <source>
        <dbReference type="EMBL" id="MEY2180979.1"/>
    </source>
</evidence>
<proteinExistence type="predicted"/>
<protein>
    <submittedName>
        <fullName evidence="2">DUF2884 family protein</fullName>
    </submittedName>
</protein>
<dbReference type="PROSITE" id="PS51257">
    <property type="entry name" value="PROKAR_LIPOPROTEIN"/>
    <property type="match status" value="1"/>
</dbReference>
<evidence type="ECO:0000313" key="3">
    <source>
        <dbReference type="Proteomes" id="UP001562159"/>
    </source>
</evidence>
<keyword evidence="1" id="KW-0732">Signal</keyword>
<dbReference type="EMBL" id="JBGBPY010000001">
    <property type="protein sequence ID" value="MEY2180979.1"/>
    <property type="molecule type" value="Genomic_DNA"/>
</dbReference>
<evidence type="ECO:0000256" key="1">
    <source>
        <dbReference type="SAM" id="SignalP"/>
    </source>
</evidence>
<feature type="chain" id="PRO_5047340742" evidence="1">
    <location>
        <begin position="23"/>
        <end position="172"/>
    </location>
</feature>
<feature type="signal peptide" evidence="1">
    <location>
        <begin position="1"/>
        <end position="22"/>
    </location>
</feature>
<sequence length="172" mass="17682">MYGNLLKTLAIATLVCIMTACSVPDTIMENGAITLKGDAVTLHLISAPRAVIHADGSFVVDGKSIAVTPAERALLVRYYQSVHAVYETGVAMGKAGVDMAAKAVTAAASSSTDKAAADVSGRVASLSQDICKDTAAIKAVQDQLAAQLDAFKPYAFIVSASDVTGCQTDAKD</sequence>
<name>A0ABV4AN04_9GAMM</name>
<keyword evidence="3" id="KW-1185">Reference proteome</keyword>
<dbReference type="InterPro" id="IPR021307">
    <property type="entry name" value="DUF2884"/>
</dbReference>
<comment type="caution">
    <text evidence="2">The sequence shown here is derived from an EMBL/GenBank/DDBJ whole genome shotgun (WGS) entry which is preliminary data.</text>
</comment>
<gene>
    <name evidence="2" type="ORF">AB7878_00980</name>
</gene>
<accession>A0ABV4AN04</accession>
<organism evidence="2 3">
    <name type="scientific">Rhodanobacter humi</name>
    <dbReference type="NCBI Taxonomy" id="1888173"/>
    <lineage>
        <taxon>Bacteria</taxon>
        <taxon>Pseudomonadati</taxon>
        <taxon>Pseudomonadota</taxon>
        <taxon>Gammaproteobacteria</taxon>
        <taxon>Lysobacterales</taxon>
        <taxon>Rhodanobacteraceae</taxon>
        <taxon>Rhodanobacter</taxon>
    </lineage>
</organism>
<dbReference type="Proteomes" id="UP001562159">
    <property type="component" value="Unassembled WGS sequence"/>
</dbReference>
<dbReference type="Pfam" id="PF11101">
    <property type="entry name" value="DUF2884"/>
    <property type="match status" value="1"/>
</dbReference>